<dbReference type="SMART" id="SM00866">
    <property type="entry name" value="UTRA"/>
    <property type="match status" value="1"/>
</dbReference>
<evidence type="ECO:0000313" key="6">
    <source>
        <dbReference type="EMBL" id="GIH86422.1"/>
    </source>
</evidence>
<evidence type="ECO:0000259" key="5">
    <source>
        <dbReference type="PROSITE" id="PS50949"/>
    </source>
</evidence>
<dbReference type="PANTHER" id="PTHR44846">
    <property type="entry name" value="MANNOSYL-D-GLYCERATE TRANSPORT/METABOLISM SYSTEM REPRESSOR MNGR-RELATED"/>
    <property type="match status" value="1"/>
</dbReference>
<dbReference type="Pfam" id="PF07702">
    <property type="entry name" value="UTRA"/>
    <property type="match status" value="1"/>
</dbReference>
<protein>
    <submittedName>
        <fullName evidence="6">Putative HTH-type transcriptional regulator</fullName>
    </submittedName>
</protein>
<dbReference type="InterPro" id="IPR036388">
    <property type="entry name" value="WH-like_DNA-bd_sf"/>
</dbReference>
<dbReference type="InterPro" id="IPR000524">
    <property type="entry name" value="Tscrpt_reg_HTH_GntR"/>
</dbReference>
<evidence type="ECO:0000313" key="7">
    <source>
        <dbReference type="Proteomes" id="UP000655044"/>
    </source>
</evidence>
<gene>
    <name evidence="6" type="ORF">Pro02_48300</name>
</gene>
<dbReference type="SMART" id="SM00345">
    <property type="entry name" value="HTH_GNTR"/>
    <property type="match status" value="1"/>
</dbReference>
<keyword evidence="7" id="KW-1185">Reference proteome</keyword>
<dbReference type="EMBL" id="BOOI01000046">
    <property type="protein sequence ID" value="GIH86422.1"/>
    <property type="molecule type" value="Genomic_DNA"/>
</dbReference>
<sequence>MEAMPDARIVPDGRAQQIAAGLRAAITAGRLAPGTRLPSVRQLQVQHHVARETASRALGLLVADGLAMARPGSGTYVRPRAERLPLSPDRYSRVSRQEAASPGPPAPNDRPPRAAGFRGARTAPAETHLAAVFALPVGAPVYERTALLTHQGAPACLLITHYRPEHLAGTALAAALENNGEREHAFEVLAAHGLAPAAVTEQLLTRSPTDAERTLLQLAGAEPVMEVCRIARGHNGHALEHARLVYAGHRFLWSYSHRL</sequence>
<keyword evidence="2" id="KW-0238">DNA-binding</keyword>
<dbReference type="PROSITE" id="PS50949">
    <property type="entry name" value="HTH_GNTR"/>
    <property type="match status" value="1"/>
</dbReference>
<dbReference type="Gene3D" id="3.40.1410.10">
    <property type="entry name" value="Chorismate lyase-like"/>
    <property type="match status" value="1"/>
</dbReference>
<dbReference type="InterPro" id="IPR028978">
    <property type="entry name" value="Chorismate_lyase_/UTRA_dom_sf"/>
</dbReference>
<accession>A0A8J3S2D1</accession>
<dbReference type="SUPFAM" id="SSF64288">
    <property type="entry name" value="Chorismate lyase-like"/>
    <property type="match status" value="1"/>
</dbReference>
<reference evidence="6" key="1">
    <citation type="submission" date="2021-01" db="EMBL/GenBank/DDBJ databases">
        <title>Whole genome shotgun sequence of Planobispora rosea NBRC 15558.</title>
        <authorList>
            <person name="Komaki H."/>
            <person name="Tamura T."/>
        </authorList>
    </citation>
    <scope>NUCLEOTIDE SEQUENCE</scope>
    <source>
        <strain evidence="6">NBRC 15558</strain>
    </source>
</reference>
<dbReference type="GO" id="GO:0003677">
    <property type="term" value="F:DNA binding"/>
    <property type="evidence" value="ECO:0007669"/>
    <property type="project" value="UniProtKB-KW"/>
</dbReference>
<proteinExistence type="predicted"/>
<dbReference type="Gene3D" id="1.10.10.10">
    <property type="entry name" value="Winged helix-like DNA-binding domain superfamily/Winged helix DNA-binding domain"/>
    <property type="match status" value="1"/>
</dbReference>
<dbReference type="SUPFAM" id="SSF46785">
    <property type="entry name" value="Winged helix' DNA-binding domain"/>
    <property type="match status" value="1"/>
</dbReference>
<evidence type="ECO:0000256" key="2">
    <source>
        <dbReference type="ARBA" id="ARBA00023125"/>
    </source>
</evidence>
<dbReference type="GO" id="GO:0045892">
    <property type="term" value="P:negative regulation of DNA-templated transcription"/>
    <property type="evidence" value="ECO:0007669"/>
    <property type="project" value="TreeGrafter"/>
</dbReference>
<keyword evidence="3" id="KW-0804">Transcription</keyword>
<keyword evidence="1" id="KW-0805">Transcription regulation</keyword>
<dbReference type="InterPro" id="IPR050679">
    <property type="entry name" value="Bact_HTH_transcr_reg"/>
</dbReference>
<dbReference type="AlphaFoldDB" id="A0A8J3S2D1"/>
<dbReference type="Pfam" id="PF00392">
    <property type="entry name" value="GntR"/>
    <property type="match status" value="1"/>
</dbReference>
<dbReference type="PANTHER" id="PTHR44846:SF17">
    <property type="entry name" value="GNTR-FAMILY TRANSCRIPTIONAL REGULATOR"/>
    <property type="match status" value="1"/>
</dbReference>
<dbReference type="GO" id="GO:0003700">
    <property type="term" value="F:DNA-binding transcription factor activity"/>
    <property type="evidence" value="ECO:0007669"/>
    <property type="project" value="InterPro"/>
</dbReference>
<evidence type="ECO:0000256" key="3">
    <source>
        <dbReference type="ARBA" id="ARBA00023163"/>
    </source>
</evidence>
<evidence type="ECO:0000256" key="4">
    <source>
        <dbReference type="SAM" id="MobiDB-lite"/>
    </source>
</evidence>
<dbReference type="InterPro" id="IPR011663">
    <property type="entry name" value="UTRA"/>
</dbReference>
<dbReference type="CDD" id="cd07377">
    <property type="entry name" value="WHTH_GntR"/>
    <property type="match status" value="1"/>
</dbReference>
<feature type="region of interest" description="Disordered" evidence="4">
    <location>
        <begin position="72"/>
        <end position="118"/>
    </location>
</feature>
<dbReference type="Proteomes" id="UP000655044">
    <property type="component" value="Unassembled WGS sequence"/>
</dbReference>
<feature type="domain" description="HTH gntR-type" evidence="5">
    <location>
        <begin position="12"/>
        <end position="80"/>
    </location>
</feature>
<evidence type="ECO:0000256" key="1">
    <source>
        <dbReference type="ARBA" id="ARBA00023015"/>
    </source>
</evidence>
<name>A0A8J3S2D1_PLARO</name>
<organism evidence="6 7">
    <name type="scientific">Planobispora rosea</name>
    <dbReference type="NCBI Taxonomy" id="35762"/>
    <lineage>
        <taxon>Bacteria</taxon>
        <taxon>Bacillati</taxon>
        <taxon>Actinomycetota</taxon>
        <taxon>Actinomycetes</taxon>
        <taxon>Streptosporangiales</taxon>
        <taxon>Streptosporangiaceae</taxon>
        <taxon>Planobispora</taxon>
    </lineage>
</organism>
<comment type="caution">
    <text evidence="6">The sequence shown here is derived from an EMBL/GenBank/DDBJ whole genome shotgun (WGS) entry which is preliminary data.</text>
</comment>
<dbReference type="InterPro" id="IPR036390">
    <property type="entry name" value="WH_DNA-bd_sf"/>
</dbReference>